<gene>
    <name evidence="8" type="ORF">OFUS_LOCUS12993</name>
</gene>
<dbReference type="GO" id="GO:0003682">
    <property type="term" value="F:chromatin binding"/>
    <property type="evidence" value="ECO:0007669"/>
    <property type="project" value="TreeGrafter"/>
</dbReference>
<keyword evidence="9" id="KW-1185">Reference proteome</keyword>
<dbReference type="Pfam" id="PF06278">
    <property type="entry name" value="CNDH2_N"/>
    <property type="match status" value="1"/>
</dbReference>
<name>A0A8J1XV04_OWEFU</name>
<dbReference type="Pfam" id="PF16869">
    <property type="entry name" value="CNDH2_M"/>
    <property type="match status" value="1"/>
</dbReference>
<comment type="subcellular location">
    <subcellularLocation>
        <location evidence="1">Nucleus</location>
    </subcellularLocation>
</comment>
<feature type="region of interest" description="Disordered" evidence="7">
    <location>
        <begin position="402"/>
        <end position="438"/>
    </location>
</feature>
<dbReference type="GO" id="GO:0005634">
    <property type="term" value="C:nucleus"/>
    <property type="evidence" value="ECO:0007669"/>
    <property type="project" value="UniProtKB-SubCell"/>
</dbReference>
<dbReference type="EMBL" id="CAIIXF020000006">
    <property type="protein sequence ID" value="CAH1787250.1"/>
    <property type="molecule type" value="Genomic_DNA"/>
</dbReference>
<dbReference type="InterPro" id="IPR009378">
    <property type="entry name" value="H2_N"/>
</dbReference>
<dbReference type="OrthoDB" id="10038475at2759"/>
<comment type="similarity">
    <text evidence="2">Belongs to the CND2 H2 (condensin-2 subunit 2) family.</text>
</comment>
<comment type="caution">
    <text evidence="8">The sequence shown here is derived from an EMBL/GenBank/DDBJ whole genome shotgun (WGS) entry which is preliminary data.</text>
</comment>
<protein>
    <recommendedName>
        <fullName evidence="3">Condensin-2 complex subunit H2</fullName>
    </recommendedName>
    <alternativeName>
        <fullName evidence="6">Non-SMC condensin II complex subunit H2</fullName>
    </alternativeName>
</protein>
<evidence type="ECO:0000256" key="6">
    <source>
        <dbReference type="ARBA" id="ARBA00030479"/>
    </source>
</evidence>
<accession>A0A8J1XV04</accession>
<evidence type="ECO:0000313" key="8">
    <source>
        <dbReference type="EMBL" id="CAH1787250.1"/>
    </source>
</evidence>
<dbReference type="AlphaFoldDB" id="A0A8J1XV04"/>
<proteinExistence type="inferred from homology"/>
<evidence type="ECO:0000256" key="4">
    <source>
        <dbReference type="ARBA" id="ARBA00023067"/>
    </source>
</evidence>
<evidence type="ECO:0000256" key="3">
    <source>
        <dbReference type="ARBA" id="ARBA00016903"/>
    </source>
</evidence>
<sequence>MSQGNDLEQRFGHLLQPIRDLTKNWDIDIAGDLTSYLGEIDTIRITFDDGLTTLNFAEAALVIQGSACVYSKKVEYLYSLVYQALDLLANKKTQKQGPSVDADGKDADAPHTKDDEDEEFLTLDDIKEHNNIDMKNDIGEHDAHAVHVVPRTPMALVPLEEGEKGANPLLSRTGEILGSRNDFKMNTCNIHPTGTMLLDMSHLSFLDDSFNRLPTSTPFTKPPIPPEVRQAEEAMEDEGLGIPQDISMDEDNGGMDLGPPDLEDENPIAPVEEVVQRQEKKKVVPVKPYVNPWQILDPHQVTIEEKPFKKGRPFKIPPSLETDTTKRKRKKSPQKMKELEPIDQFIEREFYAQRSKFPKNPLKRPTFPEFEDLYWDEFKRRQAILKQHRKKLAAQDRLEELAEAEDKEREDNEGEEDHVAGDGNFGAPSDDGDDDIGALLGDITDPHERVEPLDLGETIERCGPVVQSYEDLVRHHVDGFLASAQMYAQHTDLSKRVSEWENNLLPKLQEEEEHGPYDIHTYGSTVINSFSGKASKIPFRNMVKNKKSYEIARLFLATLQLANNNNVEVGAEGEGDQAVDTMFVKLISTRRHYEELQEYRAPSIKD</sequence>
<keyword evidence="4" id="KW-0226">DNA condensation</keyword>
<feature type="compositionally biased region" description="Basic and acidic residues" evidence="7">
    <location>
        <begin position="102"/>
        <end position="114"/>
    </location>
</feature>
<feature type="region of interest" description="Disordered" evidence="7">
    <location>
        <begin position="310"/>
        <end position="337"/>
    </location>
</feature>
<dbReference type="Proteomes" id="UP000749559">
    <property type="component" value="Unassembled WGS sequence"/>
</dbReference>
<dbReference type="InterPro" id="IPR031739">
    <property type="entry name" value="Ncaph2"/>
</dbReference>
<dbReference type="PANTHER" id="PTHR14324:SF3">
    <property type="entry name" value="CONDENSIN-2 COMPLEX SUBUNIT H2"/>
    <property type="match status" value="1"/>
</dbReference>
<dbReference type="GO" id="GO:0051306">
    <property type="term" value="P:mitotic sister chromatid separation"/>
    <property type="evidence" value="ECO:0007669"/>
    <property type="project" value="TreeGrafter"/>
</dbReference>
<dbReference type="GO" id="GO:0000796">
    <property type="term" value="C:condensin complex"/>
    <property type="evidence" value="ECO:0007669"/>
    <property type="project" value="TreeGrafter"/>
</dbReference>
<evidence type="ECO:0000256" key="5">
    <source>
        <dbReference type="ARBA" id="ARBA00023242"/>
    </source>
</evidence>
<feature type="region of interest" description="Disordered" evidence="7">
    <location>
        <begin position="93"/>
        <end position="117"/>
    </location>
</feature>
<evidence type="ECO:0000256" key="1">
    <source>
        <dbReference type="ARBA" id="ARBA00004123"/>
    </source>
</evidence>
<keyword evidence="5" id="KW-0539">Nucleus</keyword>
<dbReference type="InterPro" id="IPR031719">
    <property type="entry name" value="H2_M"/>
</dbReference>
<dbReference type="PANTHER" id="PTHR14324">
    <property type="entry name" value="CONDENSIN-2 COMPLEX SUBUNIT H2"/>
    <property type="match status" value="1"/>
</dbReference>
<reference evidence="8" key="1">
    <citation type="submission" date="2022-03" db="EMBL/GenBank/DDBJ databases">
        <authorList>
            <person name="Martin C."/>
        </authorList>
    </citation>
    <scope>NUCLEOTIDE SEQUENCE</scope>
</reference>
<evidence type="ECO:0000256" key="7">
    <source>
        <dbReference type="SAM" id="MobiDB-lite"/>
    </source>
</evidence>
<evidence type="ECO:0000313" key="9">
    <source>
        <dbReference type="Proteomes" id="UP000749559"/>
    </source>
</evidence>
<organism evidence="8 9">
    <name type="scientific">Owenia fusiformis</name>
    <name type="common">Polychaete worm</name>
    <dbReference type="NCBI Taxonomy" id="6347"/>
    <lineage>
        <taxon>Eukaryota</taxon>
        <taxon>Metazoa</taxon>
        <taxon>Spiralia</taxon>
        <taxon>Lophotrochozoa</taxon>
        <taxon>Annelida</taxon>
        <taxon>Polychaeta</taxon>
        <taxon>Sedentaria</taxon>
        <taxon>Canalipalpata</taxon>
        <taxon>Sabellida</taxon>
        <taxon>Oweniida</taxon>
        <taxon>Oweniidae</taxon>
        <taxon>Owenia</taxon>
    </lineage>
</organism>
<dbReference type="Pfam" id="PF16858">
    <property type="entry name" value="CNDH2_C"/>
    <property type="match status" value="1"/>
</dbReference>
<dbReference type="GO" id="GO:0010032">
    <property type="term" value="P:meiotic chromosome condensation"/>
    <property type="evidence" value="ECO:0007669"/>
    <property type="project" value="TreeGrafter"/>
</dbReference>
<evidence type="ECO:0000256" key="2">
    <source>
        <dbReference type="ARBA" id="ARBA00007844"/>
    </source>
</evidence>
<dbReference type="InterPro" id="IPR031737">
    <property type="entry name" value="CNDH2_C"/>
</dbReference>